<sequence length="42" mass="4395">MLIRSLIRVASASLPLRKCGLKYGAAVNGYDAGSHFPCGSVD</sequence>
<comment type="caution">
    <text evidence="1">The sequence shown here is derived from an EMBL/GenBank/DDBJ whole genome shotgun (WGS) entry which is preliminary data.</text>
</comment>
<dbReference type="EMBL" id="ABOU02000032">
    <property type="protein sequence ID" value="EDY32917.1"/>
    <property type="molecule type" value="Genomic_DNA"/>
</dbReference>
<proteinExistence type="predicted"/>
<keyword evidence="2" id="KW-1185">Reference proteome</keyword>
<protein>
    <submittedName>
        <fullName evidence="1">Uncharacterized protein</fullName>
    </submittedName>
</protein>
<gene>
    <name evidence="1" type="ORF">RUMLAC_01202</name>
</gene>
<accession>B5CP11</accession>
<evidence type="ECO:0000313" key="1">
    <source>
        <dbReference type="EMBL" id="EDY32917.1"/>
    </source>
</evidence>
<organism evidence="1 2">
    <name type="scientific">[Ruminococcus] lactaris ATCC 29176</name>
    <dbReference type="NCBI Taxonomy" id="471875"/>
    <lineage>
        <taxon>Bacteria</taxon>
        <taxon>Bacillati</taxon>
        <taxon>Bacillota</taxon>
        <taxon>Clostridia</taxon>
        <taxon>Lachnospirales</taxon>
        <taxon>Lachnospiraceae</taxon>
        <taxon>Mediterraneibacter</taxon>
    </lineage>
</organism>
<evidence type="ECO:0000313" key="2">
    <source>
        <dbReference type="Proteomes" id="UP000003254"/>
    </source>
</evidence>
<reference evidence="1 2" key="2">
    <citation type="submission" date="2008-08" db="EMBL/GenBank/DDBJ databases">
        <authorList>
            <person name="Fulton L."/>
            <person name="Clifton S."/>
            <person name="Fulton B."/>
            <person name="Xu J."/>
            <person name="Minx P."/>
            <person name="Pepin K.H."/>
            <person name="Johnson M."/>
            <person name="Bhonagiri V."/>
            <person name="Nash W.E."/>
            <person name="Mardis E.R."/>
            <person name="Wilson R.K."/>
        </authorList>
    </citation>
    <scope>NUCLEOTIDE SEQUENCE [LARGE SCALE GENOMIC DNA]</scope>
    <source>
        <strain evidence="1 2">ATCC 29176</strain>
    </source>
</reference>
<dbReference type="AlphaFoldDB" id="B5CP11"/>
<reference evidence="1 2" key="1">
    <citation type="submission" date="2008-08" db="EMBL/GenBank/DDBJ databases">
        <title>Draft genome sequence of Ruminococcus lactaris ATCC 29176.</title>
        <authorList>
            <person name="Sudarsanam P."/>
            <person name="Ley R."/>
            <person name="Guruge J."/>
            <person name="Turnbaugh P.J."/>
            <person name="Mahowald M."/>
            <person name="Liep D."/>
            <person name="Gordon J."/>
        </authorList>
    </citation>
    <scope>NUCLEOTIDE SEQUENCE [LARGE SCALE GENOMIC DNA]</scope>
    <source>
        <strain evidence="1 2">ATCC 29176</strain>
    </source>
</reference>
<dbReference type="HOGENOM" id="CLU_3257417_0_0_9"/>
<dbReference type="Proteomes" id="UP000003254">
    <property type="component" value="Unassembled WGS sequence"/>
</dbReference>
<name>B5CP11_9FIRM</name>